<gene>
    <name evidence="3" type="ORF">RQM59_00750</name>
</gene>
<dbReference type="Pfam" id="PF19573">
    <property type="entry name" value="DUF6089"/>
    <property type="match status" value="1"/>
</dbReference>
<dbReference type="InterPro" id="IPR011250">
    <property type="entry name" value="OMP/PagP_B-barrel"/>
</dbReference>
<protein>
    <submittedName>
        <fullName evidence="3">DUF6089 family protein</fullName>
    </submittedName>
</protein>
<dbReference type="Gene3D" id="2.40.160.20">
    <property type="match status" value="1"/>
</dbReference>
<evidence type="ECO:0000256" key="1">
    <source>
        <dbReference type="SAM" id="SignalP"/>
    </source>
</evidence>
<evidence type="ECO:0000313" key="4">
    <source>
        <dbReference type="Proteomes" id="UP001257277"/>
    </source>
</evidence>
<dbReference type="SUPFAM" id="SSF56925">
    <property type="entry name" value="OMPA-like"/>
    <property type="match status" value="1"/>
</dbReference>
<evidence type="ECO:0000313" key="3">
    <source>
        <dbReference type="EMBL" id="MDT7830885.1"/>
    </source>
</evidence>
<keyword evidence="4" id="KW-1185">Reference proteome</keyword>
<reference evidence="3 4" key="1">
    <citation type="submission" date="2023-09" db="EMBL/GenBank/DDBJ databases">
        <title>Novel taxa isolated from Blanes Bay.</title>
        <authorList>
            <person name="Rey-Velasco X."/>
            <person name="Lucena T."/>
        </authorList>
    </citation>
    <scope>NUCLEOTIDE SEQUENCE [LARGE SCALE GENOMIC DNA]</scope>
    <source>
        <strain evidence="3 4">S356</strain>
    </source>
</reference>
<dbReference type="EMBL" id="JAVTTO010000001">
    <property type="protein sequence ID" value="MDT7830885.1"/>
    <property type="molecule type" value="Genomic_DNA"/>
</dbReference>
<organism evidence="3 4">
    <name type="scientific">Asprobacillus argus</name>
    <dbReference type="NCBI Taxonomy" id="3076534"/>
    <lineage>
        <taxon>Bacteria</taxon>
        <taxon>Pseudomonadati</taxon>
        <taxon>Bacteroidota</taxon>
        <taxon>Flavobacteriia</taxon>
        <taxon>Flavobacteriales</taxon>
        <taxon>Flavobacteriaceae</taxon>
        <taxon>Asprobacillus</taxon>
    </lineage>
</organism>
<comment type="caution">
    <text evidence="3">The sequence shown here is derived from an EMBL/GenBank/DDBJ whole genome shotgun (WGS) entry which is preliminary data.</text>
</comment>
<feature type="chain" id="PRO_5046236117" evidence="1">
    <location>
        <begin position="20"/>
        <end position="225"/>
    </location>
</feature>
<evidence type="ECO:0000259" key="2">
    <source>
        <dbReference type="Pfam" id="PF19573"/>
    </source>
</evidence>
<feature type="domain" description="DUF6089" evidence="2">
    <location>
        <begin position="3"/>
        <end position="223"/>
    </location>
</feature>
<keyword evidence="1" id="KW-0732">Signal</keyword>
<name>A0ABU3LAX8_9FLAO</name>
<dbReference type="Proteomes" id="UP001257277">
    <property type="component" value="Unassembled WGS sequence"/>
</dbReference>
<accession>A0ABU3LAX8</accession>
<feature type="signal peptide" evidence="1">
    <location>
        <begin position="1"/>
        <end position="19"/>
    </location>
</feature>
<proteinExistence type="predicted"/>
<dbReference type="RefSeq" id="WP_349240141.1">
    <property type="nucleotide sequence ID" value="NZ_JAVTTO010000001.1"/>
</dbReference>
<sequence>MKRYTIILLFICFSTNCYTQINEVGVFLGVSNYVGDIGSTSYLKPKDVGAGLMYKWNLNPRIAFRGTYTYIRIKANDANSDNLVRQNRGLNFSNTINEFALGIEFNFFEYDLSSTDKTYTPYILAGIAAYDYRTVKSSGTPGNFLFTRNTSVALPFGVGFKSKIYGKLAFAIETRVRYTFNDKLDYSTPEFPQLDYGGTGNDWYMFTGASLIYTFGRPACYSSRR</sequence>
<dbReference type="InterPro" id="IPR045743">
    <property type="entry name" value="DUF6089"/>
</dbReference>